<dbReference type="PROSITE" id="PS51387">
    <property type="entry name" value="FAD_PCMH"/>
    <property type="match status" value="1"/>
</dbReference>
<evidence type="ECO:0000256" key="2">
    <source>
        <dbReference type="ARBA" id="ARBA00008000"/>
    </source>
</evidence>
<evidence type="ECO:0000256" key="1">
    <source>
        <dbReference type="ARBA" id="ARBA00001974"/>
    </source>
</evidence>
<accession>A0A429Y1P1</accession>
<dbReference type="InterPro" id="IPR016171">
    <property type="entry name" value="Vanillyl_alc_oxidase_C-sub2"/>
</dbReference>
<proteinExistence type="inferred from homology"/>
<evidence type="ECO:0000256" key="4">
    <source>
        <dbReference type="ARBA" id="ARBA00022827"/>
    </source>
</evidence>
<dbReference type="InterPro" id="IPR016166">
    <property type="entry name" value="FAD-bd_PCMH"/>
</dbReference>
<dbReference type="FunFam" id="1.10.45.10:FF:000001">
    <property type="entry name" value="D-lactate dehydrogenase mitochondrial"/>
    <property type="match status" value="1"/>
</dbReference>
<dbReference type="FunFam" id="3.30.465.10:FF:000016">
    <property type="entry name" value="probable D-lactate dehydrogenase, mitochondrial"/>
    <property type="match status" value="1"/>
</dbReference>
<dbReference type="OrthoDB" id="9767256at2"/>
<evidence type="ECO:0000256" key="5">
    <source>
        <dbReference type="ARBA" id="ARBA00022946"/>
    </source>
</evidence>
<dbReference type="Pfam" id="PF02913">
    <property type="entry name" value="FAD-oxidase_C"/>
    <property type="match status" value="1"/>
</dbReference>
<reference evidence="9" key="1">
    <citation type="submission" date="2018-12" db="EMBL/GenBank/DDBJ databases">
        <authorList>
            <person name="Sun L."/>
            <person name="Chen Z."/>
        </authorList>
    </citation>
    <scope>NUCLEOTIDE SEQUENCE [LARGE SCALE GENOMIC DNA]</scope>
    <source>
        <strain evidence="9">3-2-2</strain>
    </source>
</reference>
<evidence type="ECO:0000256" key="6">
    <source>
        <dbReference type="ARBA" id="ARBA00023002"/>
    </source>
</evidence>
<dbReference type="GO" id="GO:0071949">
    <property type="term" value="F:FAD binding"/>
    <property type="evidence" value="ECO:0007669"/>
    <property type="project" value="InterPro"/>
</dbReference>
<dbReference type="EMBL" id="QYTV02000003">
    <property type="protein sequence ID" value="RST75127.1"/>
    <property type="molecule type" value="Genomic_DNA"/>
</dbReference>
<protein>
    <recommendedName>
        <fullName evidence="7">D-lactate dehydrogenase (cytochrome)</fullName>
        <ecNumber evidence="7">1.1.2.4</ecNumber>
    </recommendedName>
</protein>
<gene>
    <name evidence="9" type="ORF">D4T97_007655</name>
</gene>
<keyword evidence="6" id="KW-0560">Oxidoreductase</keyword>
<dbReference type="PANTHER" id="PTHR11748:SF111">
    <property type="entry name" value="D-LACTATE DEHYDROGENASE, MITOCHONDRIAL-RELATED"/>
    <property type="match status" value="1"/>
</dbReference>
<dbReference type="InterPro" id="IPR004113">
    <property type="entry name" value="FAD-bd_oxidored_4_C"/>
</dbReference>
<dbReference type="Gene3D" id="3.30.70.2740">
    <property type="match status" value="1"/>
</dbReference>
<sequence>MLKDDLLKFIPDHSRVTENETVRLNHSKGITYHAPVLPDIVVFPKTEEEVQKVVQYAIDKQIPIVPFGAGSSLEGHIIPLKGGITMDFTLMNKIIEVRPEDFLVKVQPGVTRTQLNLALKKHGMFFPIDPGADATIGGMAATNASGTNAVYYGTMKHNILGLRSVMANGAVISTGSETVKTSTGYNLTELLVGSEGTLGVFTEITLKVYGIPEHIVAAKAVFENVEQAGAAAALVLQAGINIGRIELVDGKTIEAVNDHVGTDFKVKPTLFLEFHGSRAAAEDDYTVTKELMEDSGALSFKAEADSLKRAQLWDARHQAASAIVSREPGKLLVVTDVCVPISKLAECIGKTRELAEEHNIDAAILGHVGDGNFHAAFCVDSNDESEMANFKDLNTKIVDLAFKFGGTCSGEHGIGMGKKEFLKEQYKEALPFMKIIKESFDPNNLFNPGKIF</sequence>
<comment type="similarity">
    <text evidence="2">Belongs to the FAD-binding oxidoreductase/transferase type 4 family.</text>
</comment>
<dbReference type="Gene3D" id="3.30.465.10">
    <property type="match status" value="1"/>
</dbReference>
<dbReference type="InterPro" id="IPR016169">
    <property type="entry name" value="FAD-bd_PCMH_sub2"/>
</dbReference>
<evidence type="ECO:0000259" key="8">
    <source>
        <dbReference type="PROSITE" id="PS51387"/>
    </source>
</evidence>
<dbReference type="Proteomes" id="UP000287156">
    <property type="component" value="Unassembled WGS sequence"/>
</dbReference>
<keyword evidence="3" id="KW-0285">Flavoprotein</keyword>
<evidence type="ECO:0000313" key="10">
    <source>
        <dbReference type="Proteomes" id="UP000287156"/>
    </source>
</evidence>
<keyword evidence="5" id="KW-0809">Transit peptide</keyword>
<dbReference type="SUPFAM" id="SSF55103">
    <property type="entry name" value="FAD-linked oxidases, C-terminal domain"/>
    <property type="match status" value="1"/>
</dbReference>
<dbReference type="InterPro" id="IPR016164">
    <property type="entry name" value="FAD-linked_Oxase-like_C"/>
</dbReference>
<feature type="domain" description="FAD-binding PCMH-type" evidence="8">
    <location>
        <begin position="34"/>
        <end position="211"/>
    </location>
</feature>
<dbReference type="InterPro" id="IPR036318">
    <property type="entry name" value="FAD-bd_PCMH-like_sf"/>
</dbReference>
<dbReference type="FunFam" id="3.30.70.2740:FF:000001">
    <property type="entry name" value="D-lactate dehydrogenase mitochondrial"/>
    <property type="match status" value="1"/>
</dbReference>
<comment type="cofactor">
    <cofactor evidence="1">
        <name>FAD</name>
        <dbReference type="ChEBI" id="CHEBI:57692"/>
    </cofactor>
</comment>
<comment type="caution">
    <text evidence="9">The sequence shown here is derived from an EMBL/GenBank/DDBJ whole genome shotgun (WGS) entry which is preliminary data.</text>
</comment>
<keyword evidence="10" id="KW-1185">Reference proteome</keyword>
<name>A0A429Y1P1_9BACI</name>
<dbReference type="InterPro" id="IPR006094">
    <property type="entry name" value="Oxid_FAD_bind_N"/>
</dbReference>
<dbReference type="RefSeq" id="WP_126049325.1">
    <property type="nucleotide sequence ID" value="NZ_QYTV02000003.1"/>
</dbReference>
<dbReference type="GO" id="GO:1903457">
    <property type="term" value="P:lactate catabolic process"/>
    <property type="evidence" value="ECO:0007669"/>
    <property type="project" value="TreeGrafter"/>
</dbReference>
<evidence type="ECO:0000256" key="3">
    <source>
        <dbReference type="ARBA" id="ARBA00022630"/>
    </source>
</evidence>
<dbReference type="SUPFAM" id="SSF56176">
    <property type="entry name" value="FAD-binding/transporter-associated domain-like"/>
    <property type="match status" value="1"/>
</dbReference>
<dbReference type="AlphaFoldDB" id="A0A429Y1P1"/>
<dbReference type="Gene3D" id="1.10.45.10">
    <property type="entry name" value="Vanillyl-alcohol Oxidase, Chain A, domain 4"/>
    <property type="match status" value="1"/>
</dbReference>
<dbReference type="PANTHER" id="PTHR11748">
    <property type="entry name" value="D-LACTATE DEHYDROGENASE"/>
    <property type="match status" value="1"/>
</dbReference>
<evidence type="ECO:0000256" key="7">
    <source>
        <dbReference type="ARBA" id="ARBA00038897"/>
    </source>
</evidence>
<dbReference type="Pfam" id="PF01565">
    <property type="entry name" value="FAD_binding_4"/>
    <property type="match status" value="1"/>
</dbReference>
<dbReference type="GO" id="GO:0004458">
    <property type="term" value="F:D-lactate dehydrogenase (cytochrome) activity"/>
    <property type="evidence" value="ECO:0007669"/>
    <property type="project" value="UniProtKB-EC"/>
</dbReference>
<dbReference type="GO" id="GO:0008720">
    <property type="term" value="F:D-lactate dehydrogenase (NAD+) activity"/>
    <property type="evidence" value="ECO:0007669"/>
    <property type="project" value="TreeGrafter"/>
</dbReference>
<evidence type="ECO:0000313" key="9">
    <source>
        <dbReference type="EMBL" id="RST75127.1"/>
    </source>
</evidence>
<organism evidence="9 10">
    <name type="scientific">Siminovitchia acidinfaciens</name>
    <dbReference type="NCBI Taxonomy" id="2321395"/>
    <lineage>
        <taxon>Bacteria</taxon>
        <taxon>Bacillati</taxon>
        <taxon>Bacillota</taxon>
        <taxon>Bacilli</taxon>
        <taxon>Bacillales</taxon>
        <taxon>Bacillaceae</taxon>
        <taxon>Siminovitchia</taxon>
    </lineage>
</organism>
<dbReference type="EC" id="1.1.2.4" evidence="7"/>
<keyword evidence="4" id="KW-0274">FAD</keyword>